<accession>A0ABW0STE5</accession>
<evidence type="ECO:0000256" key="1">
    <source>
        <dbReference type="SAM" id="MobiDB-lite"/>
    </source>
</evidence>
<comment type="caution">
    <text evidence="2">The sequence shown here is derived from an EMBL/GenBank/DDBJ whole genome shotgun (WGS) entry which is preliminary data.</text>
</comment>
<dbReference type="RefSeq" id="WP_377324317.1">
    <property type="nucleotide sequence ID" value="NZ_JBHSNG010000002.1"/>
</dbReference>
<proteinExistence type="predicted"/>
<sequence length="58" mass="6341">MAVLDIGNGRRIVHRADERFLRCGTFKLLAVATKPAAAPSARPTTSQLSGHHNANRCW</sequence>
<organism evidence="2 3">
    <name type="scientific">Rhodanobacter terrae</name>
    <dbReference type="NCBI Taxonomy" id="418647"/>
    <lineage>
        <taxon>Bacteria</taxon>
        <taxon>Pseudomonadati</taxon>
        <taxon>Pseudomonadota</taxon>
        <taxon>Gammaproteobacteria</taxon>
        <taxon>Lysobacterales</taxon>
        <taxon>Rhodanobacteraceae</taxon>
        <taxon>Rhodanobacter</taxon>
    </lineage>
</organism>
<protein>
    <submittedName>
        <fullName evidence="2">Uncharacterized protein</fullName>
    </submittedName>
</protein>
<gene>
    <name evidence="2" type="ORF">ACFPPB_03155</name>
</gene>
<evidence type="ECO:0000313" key="2">
    <source>
        <dbReference type="EMBL" id="MFC5580120.1"/>
    </source>
</evidence>
<dbReference type="Proteomes" id="UP001596111">
    <property type="component" value="Unassembled WGS sequence"/>
</dbReference>
<reference evidence="3" key="1">
    <citation type="journal article" date="2019" name="Int. J. Syst. Evol. Microbiol.">
        <title>The Global Catalogue of Microorganisms (GCM) 10K type strain sequencing project: providing services to taxonomists for standard genome sequencing and annotation.</title>
        <authorList>
            <consortium name="The Broad Institute Genomics Platform"/>
            <consortium name="The Broad Institute Genome Sequencing Center for Infectious Disease"/>
            <person name="Wu L."/>
            <person name="Ma J."/>
        </authorList>
    </citation>
    <scope>NUCLEOTIDE SEQUENCE [LARGE SCALE GENOMIC DNA]</scope>
    <source>
        <strain evidence="3">CGMCC 1.13587</strain>
    </source>
</reference>
<evidence type="ECO:0000313" key="3">
    <source>
        <dbReference type="Proteomes" id="UP001596111"/>
    </source>
</evidence>
<feature type="region of interest" description="Disordered" evidence="1">
    <location>
        <begin position="37"/>
        <end position="58"/>
    </location>
</feature>
<keyword evidence="3" id="KW-1185">Reference proteome</keyword>
<dbReference type="EMBL" id="JBHSNG010000002">
    <property type="protein sequence ID" value="MFC5580120.1"/>
    <property type="molecule type" value="Genomic_DNA"/>
</dbReference>
<name>A0ABW0STE5_9GAMM</name>